<keyword evidence="2" id="KW-0732">Signal</keyword>
<feature type="chain" id="PRO_5042507367" evidence="2">
    <location>
        <begin position="21"/>
        <end position="120"/>
    </location>
</feature>
<protein>
    <submittedName>
        <fullName evidence="4">Uncharacterized protein LOC100903526</fullName>
    </submittedName>
</protein>
<proteinExistence type="predicted"/>
<dbReference type="AlphaFoldDB" id="A0AAJ6QY49"/>
<dbReference type="Proteomes" id="UP000694867">
    <property type="component" value="Unplaced"/>
</dbReference>
<dbReference type="RefSeq" id="XP_003747627.1">
    <property type="nucleotide sequence ID" value="XM_003747579.1"/>
</dbReference>
<name>A0AAJ6QY49_9ACAR</name>
<dbReference type="PROSITE" id="PS51257">
    <property type="entry name" value="PROKAR_LIPOPROTEIN"/>
    <property type="match status" value="1"/>
</dbReference>
<feature type="region of interest" description="Disordered" evidence="1">
    <location>
        <begin position="96"/>
        <end position="120"/>
    </location>
</feature>
<gene>
    <name evidence="4" type="primary">LOC100903526</name>
</gene>
<feature type="compositionally biased region" description="Polar residues" evidence="1">
    <location>
        <begin position="105"/>
        <end position="114"/>
    </location>
</feature>
<sequence length="120" mass="12674">MRASSLSLVILWCSACLVHGQFFSALFGCRNEAVVNACPLDCDLGKDTSSCIVCVCPPCIVCPSGCYRGSVTGGLNGECPGCASVAACVRRRGIFRSNDPDPQRQSEAISSDSHLLNLEK</sequence>
<dbReference type="KEGG" id="goe:100903526"/>
<feature type="signal peptide" evidence="2">
    <location>
        <begin position="1"/>
        <end position="20"/>
    </location>
</feature>
<evidence type="ECO:0000313" key="4">
    <source>
        <dbReference type="RefSeq" id="XP_003747627.1"/>
    </source>
</evidence>
<dbReference type="GeneID" id="100903526"/>
<accession>A0AAJ6QY49</accession>
<reference evidence="4" key="1">
    <citation type="submission" date="2025-08" db="UniProtKB">
        <authorList>
            <consortium name="RefSeq"/>
        </authorList>
    </citation>
    <scope>IDENTIFICATION</scope>
</reference>
<evidence type="ECO:0000313" key="3">
    <source>
        <dbReference type="Proteomes" id="UP000694867"/>
    </source>
</evidence>
<evidence type="ECO:0000256" key="1">
    <source>
        <dbReference type="SAM" id="MobiDB-lite"/>
    </source>
</evidence>
<evidence type="ECO:0000256" key="2">
    <source>
        <dbReference type="SAM" id="SignalP"/>
    </source>
</evidence>
<keyword evidence="3" id="KW-1185">Reference proteome</keyword>
<organism evidence="3 4">
    <name type="scientific">Galendromus occidentalis</name>
    <name type="common">western predatory mite</name>
    <dbReference type="NCBI Taxonomy" id="34638"/>
    <lineage>
        <taxon>Eukaryota</taxon>
        <taxon>Metazoa</taxon>
        <taxon>Ecdysozoa</taxon>
        <taxon>Arthropoda</taxon>
        <taxon>Chelicerata</taxon>
        <taxon>Arachnida</taxon>
        <taxon>Acari</taxon>
        <taxon>Parasitiformes</taxon>
        <taxon>Mesostigmata</taxon>
        <taxon>Gamasina</taxon>
        <taxon>Phytoseioidea</taxon>
        <taxon>Phytoseiidae</taxon>
        <taxon>Typhlodrominae</taxon>
        <taxon>Galendromus</taxon>
    </lineage>
</organism>